<dbReference type="InterPro" id="IPR007267">
    <property type="entry name" value="GtrA_DPMS_TM"/>
</dbReference>
<comment type="subcellular location">
    <subcellularLocation>
        <location evidence="1">Membrane</location>
        <topology evidence="1">Multi-pass membrane protein</topology>
    </subcellularLocation>
</comment>
<feature type="transmembrane region" description="Helical" evidence="5">
    <location>
        <begin position="80"/>
        <end position="101"/>
    </location>
</feature>
<gene>
    <name evidence="7" type="ORF">I5E68_19380</name>
</gene>
<evidence type="ECO:0000259" key="6">
    <source>
        <dbReference type="Pfam" id="PF04138"/>
    </source>
</evidence>
<sequence length="136" mass="15119">MTFRKRFIAGGGHKLFVRNAIASIFTFLIDLALIWLLMRYTGMNRFIAVTIGFLFGNACHYALARLWVFRDSLRGLWSGYALFLGNALLGLVFILGAFALMTDWLGVPLIVARITASLIAGIGVFILNATVNFQKI</sequence>
<dbReference type="AlphaFoldDB" id="A0A931HFC7"/>
<evidence type="ECO:0000256" key="5">
    <source>
        <dbReference type="SAM" id="Phobius"/>
    </source>
</evidence>
<dbReference type="Pfam" id="PF04138">
    <property type="entry name" value="GtrA_DPMS_TM"/>
    <property type="match status" value="1"/>
</dbReference>
<evidence type="ECO:0000256" key="2">
    <source>
        <dbReference type="ARBA" id="ARBA00022692"/>
    </source>
</evidence>
<dbReference type="RefSeq" id="WP_197167284.1">
    <property type="nucleotide sequence ID" value="NZ_JADZGI010000008.1"/>
</dbReference>
<accession>A0A931HFC7</accession>
<dbReference type="Proteomes" id="UP000617634">
    <property type="component" value="Unassembled WGS sequence"/>
</dbReference>
<dbReference type="GO" id="GO:0000271">
    <property type="term" value="P:polysaccharide biosynthetic process"/>
    <property type="evidence" value="ECO:0007669"/>
    <property type="project" value="InterPro"/>
</dbReference>
<organism evidence="7 8">
    <name type="scientific">Novosphingobium aureum</name>
    <dbReference type="NCBI Taxonomy" id="2792964"/>
    <lineage>
        <taxon>Bacteria</taxon>
        <taxon>Pseudomonadati</taxon>
        <taxon>Pseudomonadota</taxon>
        <taxon>Alphaproteobacteria</taxon>
        <taxon>Sphingomonadales</taxon>
        <taxon>Sphingomonadaceae</taxon>
        <taxon>Novosphingobium</taxon>
    </lineage>
</organism>
<evidence type="ECO:0000256" key="3">
    <source>
        <dbReference type="ARBA" id="ARBA00022989"/>
    </source>
</evidence>
<dbReference type="GO" id="GO:0016020">
    <property type="term" value="C:membrane"/>
    <property type="evidence" value="ECO:0007669"/>
    <property type="project" value="UniProtKB-SubCell"/>
</dbReference>
<evidence type="ECO:0000256" key="1">
    <source>
        <dbReference type="ARBA" id="ARBA00004141"/>
    </source>
</evidence>
<reference evidence="7" key="1">
    <citation type="submission" date="2020-11" db="EMBL/GenBank/DDBJ databases">
        <title>Novosphingobium aureum sp. nov., a marine bacterium isolated from sediment of a salt flat.</title>
        <authorList>
            <person name="Yoo Y."/>
            <person name="Kim J.-J."/>
        </authorList>
    </citation>
    <scope>NUCLEOTIDE SEQUENCE</scope>
    <source>
        <strain evidence="7">YJ-S2-02</strain>
    </source>
</reference>
<feature type="transmembrane region" description="Helical" evidence="5">
    <location>
        <begin position="20"/>
        <end position="40"/>
    </location>
</feature>
<protein>
    <submittedName>
        <fullName evidence="7">GtrA family protein</fullName>
    </submittedName>
</protein>
<keyword evidence="3 5" id="KW-1133">Transmembrane helix</keyword>
<keyword evidence="4 5" id="KW-0472">Membrane</keyword>
<evidence type="ECO:0000313" key="7">
    <source>
        <dbReference type="EMBL" id="MBH0115110.1"/>
    </source>
</evidence>
<keyword evidence="8" id="KW-1185">Reference proteome</keyword>
<feature type="transmembrane region" description="Helical" evidence="5">
    <location>
        <begin position="46"/>
        <end position="68"/>
    </location>
</feature>
<comment type="caution">
    <text evidence="7">The sequence shown here is derived from an EMBL/GenBank/DDBJ whole genome shotgun (WGS) entry which is preliminary data.</text>
</comment>
<name>A0A931HFC7_9SPHN</name>
<feature type="domain" description="GtrA/DPMS transmembrane" evidence="6">
    <location>
        <begin position="20"/>
        <end position="131"/>
    </location>
</feature>
<feature type="transmembrane region" description="Helical" evidence="5">
    <location>
        <begin position="107"/>
        <end position="131"/>
    </location>
</feature>
<evidence type="ECO:0000313" key="8">
    <source>
        <dbReference type="Proteomes" id="UP000617634"/>
    </source>
</evidence>
<proteinExistence type="predicted"/>
<keyword evidence="2 5" id="KW-0812">Transmembrane</keyword>
<evidence type="ECO:0000256" key="4">
    <source>
        <dbReference type="ARBA" id="ARBA00023136"/>
    </source>
</evidence>
<dbReference type="EMBL" id="JADZGI010000008">
    <property type="protein sequence ID" value="MBH0115110.1"/>
    <property type="molecule type" value="Genomic_DNA"/>
</dbReference>